<keyword evidence="6 8" id="KW-0269">Exonuclease</keyword>
<dbReference type="GO" id="GO:0003723">
    <property type="term" value="F:RNA binding"/>
    <property type="evidence" value="ECO:0007669"/>
    <property type="project" value="UniProtKB-UniRule"/>
</dbReference>
<organism evidence="10 11">
    <name type="scientific">Mycoplasmopsis columbina SF7</name>
    <dbReference type="NCBI Taxonomy" id="1037410"/>
    <lineage>
        <taxon>Bacteria</taxon>
        <taxon>Bacillati</taxon>
        <taxon>Mycoplasmatota</taxon>
        <taxon>Mycoplasmoidales</taxon>
        <taxon>Metamycoplasmataceae</taxon>
        <taxon>Mycoplasmopsis</taxon>
    </lineage>
</organism>
<dbReference type="SUPFAM" id="SSF50249">
    <property type="entry name" value="Nucleic acid-binding proteins"/>
    <property type="match status" value="3"/>
</dbReference>
<dbReference type="NCBIfam" id="TIGR00358">
    <property type="entry name" value="3_prime_RNase"/>
    <property type="match status" value="1"/>
</dbReference>
<dbReference type="AlphaFoldDB" id="F9UKQ3"/>
<dbReference type="Proteomes" id="UP000004978">
    <property type="component" value="Unassembled WGS sequence"/>
</dbReference>
<evidence type="ECO:0000256" key="4">
    <source>
        <dbReference type="ARBA" id="ARBA00022722"/>
    </source>
</evidence>
<evidence type="ECO:0000256" key="2">
    <source>
        <dbReference type="ARBA" id="ARBA00004496"/>
    </source>
</evidence>
<evidence type="ECO:0000256" key="8">
    <source>
        <dbReference type="HAMAP-Rule" id="MF_01895"/>
    </source>
</evidence>
<gene>
    <name evidence="8" type="primary">rnr</name>
    <name evidence="10" type="ORF">MCSF7_02331</name>
</gene>
<keyword evidence="7 8" id="KW-0694">RNA-binding</keyword>
<evidence type="ECO:0000256" key="6">
    <source>
        <dbReference type="ARBA" id="ARBA00022839"/>
    </source>
</evidence>
<accession>F9UKQ3</accession>
<evidence type="ECO:0000313" key="11">
    <source>
        <dbReference type="Proteomes" id="UP000004978"/>
    </source>
</evidence>
<dbReference type="NCBIfam" id="TIGR02063">
    <property type="entry name" value="RNase_R"/>
    <property type="match status" value="1"/>
</dbReference>
<dbReference type="InterPro" id="IPR050180">
    <property type="entry name" value="RNR_Ribonuclease"/>
</dbReference>
<dbReference type="Pfam" id="PF00773">
    <property type="entry name" value="RNB"/>
    <property type="match status" value="1"/>
</dbReference>
<reference evidence="10 11" key="1">
    <citation type="journal article" date="2013" name="Genome Announc.">
        <title>Genome Sequence of Mycoplasma columbinum Strain SF7.</title>
        <authorList>
            <person name="Guo Z."/>
            <person name="Xu X."/>
            <person name="Zheng Q."/>
            <person name="Li T."/>
            <person name="Kuang S."/>
            <person name="Zhang Z."/>
            <person name="Chen Y."/>
            <person name="Lu X."/>
            <person name="Zhou R."/>
            <person name="Bi D."/>
            <person name="Jin H."/>
        </authorList>
    </citation>
    <scope>NUCLEOTIDE SEQUENCE [LARGE SCALE GENOMIC DNA]</scope>
    <source>
        <strain evidence="10 11">SF7</strain>
    </source>
</reference>
<dbReference type="PANTHER" id="PTHR23355">
    <property type="entry name" value="RIBONUCLEASE"/>
    <property type="match status" value="1"/>
</dbReference>
<dbReference type="InterPro" id="IPR013223">
    <property type="entry name" value="RNase_B_OB_dom"/>
</dbReference>
<dbReference type="Pfam" id="PF00575">
    <property type="entry name" value="S1"/>
    <property type="match status" value="1"/>
</dbReference>
<keyword evidence="5 8" id="KW-0378">Hydrolase</keyword>
<comment type="similarity">
    <text evidence="8">Belongs to the RNR ribonuclease family. RNase R subfamily.</text>
</comment>
<proteinExistence type="inferred from homology"/>
<keyword evidence="11" id="KW-1185">Reference proteome</keyword>
<comment type="catalytic activity">
    <reaction evidence="1 8">
        <text>Exonucleolytic cleavage in the 3'- to 5'-direction to yield nucleoside 5'-phosphates.</text>
        <dbReference type="EC" id="3.1.13.1"/>
    </reaction>
</comment>
<dbReference type="GO" id="GO:0006402">
    <property type="term" value="P:mRNA catabolic process"/>
    <property type="evidence" value="ECO:0007669"/>
    <property type="project" value="TreeGrafter"/>
</dbReference>
<name>F9UKQ3_9BACT</name>
<feature type="domain" description="S1 motif" evidence="9">
    <location>
        <begin position="620"/>
        <end position="698"/>
    </location>
</feature>
<evidence type="ECO:0000259" key="9">
    <source>
        <dbReference type="PROSITE" id="PS50126"/>
    </source>
</evidence>
<dbReference type="Pfam" id="PF08206">
    <property type="entry name" value="OB_RNB"/>
    <property type="match status" value="1"/>
</dbReference>
<dbReference type="PANTHER" id="PTHR23355:SF9">
    <property type="entry name" value="DIS3-LIKE EXONUCLEASE 2"/>
    <property type="match status" value="1"/>
</dbReference>
<evidence type="ECO:0000256" key="5">
    <source>
        <dbReference type="ARBA" id="ARBA00022801"/>
    </source>
</evidence>
<dbReference type="SMART" id="SM00316">
    <property type="entry name" value="S1"/>
    <property type="match status" value="1"/>
</dbReference>
<evidence type="ECO:0000256" key="1">
    <source>
        <dbReference type="ARBA" id="ARBA00001849"/>
    </source>
</evidence>
<evidence type="ECO:0000256" key="7">
    <source>
        <dbReference type="ARBA" id="ARBA00022884"/>
    </source>
</evidence>
<comment type="caution">
    <text evidence="10">The sequence shown here is derived from an EMBL/GenBank/DDBJ whole genome shotgun (WGS) entry which is preliminary data.</text>
</comment>
<dbReference type="GO" id="GO:0008859">
    <property type="term" value="F:exoribonuclease II activity"/>
    <property type="evidence" value="ECO:0007669"/>
    <property type="project" value="UniProtKB-UniRule"/>
</dbReference>
<dbReference type="HAMAP" id="MF_01895">
    <property type="entry name" value="RNase_R"/>
    <property type="match status" value="1"/>
</dbReference>
<dbReference type="InterPro" id="IPR004476">
    <property type="entry name" value="RNase_II/RNase_R"/>
</dbReference>
<keyword evidence="4 8" id="KW-0540">Nuclease</keyword>
<evidence type="ECO:0000256" key="3">
    <source>
        <dbReference type="ARBA" id="ARBA00022490"/>
    </source>
</evidence>
<dbReference type="STRING" id="1037410.MCSF7_02331"/>
<dbReference type="EMBL" id="AFXA01000011">
    <property type="protein sequence ID" value="EGV00258.1"/>
    <property type="molecule type" value="Genomic_DNA"/>
</dbReference>
<dbReference type="Gene3D" id="2.40.50.140">
    <property type="entry name" value="Nucleic acid-binding proteins"/>
    <property type="match status" value="2"/>
</dbReference>
<protein>
    <recommendedName>
        <fullName evidence="8">Ribonuclease R</fullName>
        <shortName evidence="8">RNase R</shortName>
        <ecNumber evidence="8">3.1.13.1</ecNumber>
    </recommendedName>
</protein>
<dbReference type="InterPro" id="IPR011805">
    <property type="entry name" value="RNase_R"/>
</dbReference>
<comment type="function">
    <text evidence="8">3'-5' exoribonuclease that releases 5'-nucleoside monophosphates and is involved in maturation of structured RNAs.</text>
</comment>
<dbReference type="PROSITE" id="PS50126">
    <property type="entry name" value="S1"/>
    <property type="match status" value="1"/>
</dbReference>
<dbReference type="RefSeq" id="WP_006608871.1">
    <property type="nucleotide sequence ID" value="NZ_AFXA01000011.1"/>
</dbReference>
<evidence type="ECO:0000313" key="10">
    <source>
        <dbReference type="EMBL" id="EGV00258.1"/>
    </source>
</evidence>
<dbReference type="GO" id="GO:0005829">
    <property type="term" value="C:cytosol"/>
    <property type="evidence" value="ECO:0007669"/>
    <property type="project" value="TreeGrafter"/>
</dbReference>
<dbReference type="SMART" id="SM00955">
    <property type="entry name" value="RNB"/>
    <property type="match status" value="1"/>
</dbReference>
<dbReference type="InterPro" id="IPR003029">
    <property type="entry name" value="S1_domain"/>
</dbReference>
<dbReference type="eggNOG" id="COG0557">
    <property type="taxonomic scope" value="Bacteria"/>
</dbReference>
<dbReference type="InterPro" id="IPR001900">
    <property type="entry name" value="RNase_II/R"/>
</dbReference>
<dbReference type="EC" id="3.1.13.1" evidence="8"/>
<keyword evidence="3 8" id="KW-0963">Cytoplasm</keyword>
<sequence length="703" mass="80670">MVNEQQIENLIKQNPYIDFLNLAKKAKIKIQDNKKLTQILFRLKDAYRITEPKKGFYVALEHSSDIKGVLKFVQEGKFAFIDLENSQNTIESYFVPKNEFNGAINNDLVSASVYKMLDKDKEKQFAAVKKVLERSVTQITGIYEKGDKFPIFKPINKIYNSLKFKVLGSEITVESDDIVLAQIVDNKNGLTGIKFIKKISSTSNPMGFVQALISEKNVPSSFPKEVMDHAHFIPDEIANENQSERLDLRNELIVTIDGNDTKDFDDAINVKQIDENTYELGVHIADVSHYVHENDPIDIEALNRGTSIYLMDRVIPMLPEKLSNGICSLNPNVDRFTMSIIMKIDKEGNTLSADLKQTIINSKYRLTYDRVNEFINENKKFEDENLNQMLEKAVALAKIIRNFKNNQGYIDFEIVEPYIKLDENGKVIDILTKATGFAENLIEDFMVRANEEVAKYLTRHKFPAMYRIHEKPSEEKLDYFISVLNELNINVNIDRNKITPKSFQKIINAIKEQRHDEFLKILFLRTMSKAIYAAENIGHFGLASEDYCHFTSPIRRYPDLVIHRIIRDLVLNKKLDRISHYKMNLPLIAQQNSNSEQNAVQIERDTNDLKYAEYWNSRIGQIIKGQVVSIQLFGMFVEFSNKTEAMVHISNMCDTPFETNELKTELISENKKIKLGDFVDVVIIGADIANGKVDAALANCPVK</sequence>
<comment type="subcellular location">
    <subcellularLocation>
        <location evidence="2 8">Cytoplasm</location>
    </subcellularLocation>
</comment>
<dbReference type="InterPro" id="IPR012340">
    <property type="entry name" value="NA-bd_OB-fold"/>
</dbReference>